<dbReference type="AlphaFoldDB" id="A0A919T8P6"/>
<name>A0A919T8P6_9ACTN</name>
<dbReference type="SUPFAM" id="SSF54506">
    <property type="entry name" value="Diaminopimelate epimerase-like"/>
    <property type="match status" value="1"/>
</dbReference>
<accession>A0A919T8P6</accession>
<dbReference type="PANTHER" id="PTHR13774:SF39">
    <property type="entry name" value="BIOSYNTHESIS PROTEIN, PUTATIVE-RELATED"/>
    <property type="match status" value="1"/>
</dbReference>
<keyword evidence="2" id="KW-0413">Isomerase</keyword>
<dbReference type="PIRSF" id="PIRSF016184">
    <property type="entry name" value="PhzC_PhzF"/>
    <property type="match status" value="1"/>
</dbReference>
<dbReference type="Pfam" id="PF02567">
    <property type="entry name" value="PhzC-PhzF"/>
    <property type="match status" value="1"/>
</dbReference>
<evidence type="ECO:0000256" key="2">
    <source>
        <dbReference type="ARBA" id="ARBA00023235"/>
    </source>
</evidence>
<protein>
    <submittedName>
        <fullName evidence="4">Epimerase</fullName>
    </submittedName>
</protein>
<dbReference type="GO" id="GO:0016853">
    <property type="term" value="F:isomerase activity"/>
    <property type="evidence" value="ECO:0007669"/>
    <property type="project" value="UniProtKB-KW"/>
</dbReference>
<organism evidence="4 5">
    <name type="scientific">Paractinoplanes toevensis</name>
    <dbReference type="NCBI Taxonomy" id="571911"/>
    <lineage>
        <taxon>Bacteria</taxon>
        <taxon>Bacillati</taxon>
        <taxon>Actinomycetota</taxon>
        <taxon>Actinomycetes</taxon>
        <taxon>Micromonosporales</taxon>
        <taxon>Micromonosporaceae</taxon>
        <taxon>Paractinoplanes</taxon>
    </lineage>
</organism>
<comment type="caution">
    <text evidence="4">The sequence shown here is derived from an EMBL/GenBank/DDBJ whole genome shotgun (WGS) entry which is preliminary data.</text>
</comment>
<evidence type="ECO:0000313" key="5">
    <source>
        <dbReference type="Proteomes" id="UP000677082"/>
    </source>
</evidence>
<dbReference type="PANTHER" id="PTHR13774">
    <property type="entry name" value="PHENAZINE BIOSYNTHESIS PROTEIN"/>
    <property type="match status" value="1"/>
</dbReference>
<dbReference type="NCBIfam" id="TIGR00654">
    <property type="entry name" value="PhzF_family"/>
    <property type="match status" value="1"/>
</dbReference>
<dbReference type="InterPro" id="IPR003719">
    <property type="entry name" value="Phenazine_PhzF-like"/>
</dbReference>
<gene>
    <name evidence="4" type="ORF">Ato02nite_017130</name>
</gene>
<dbReference type="Gene3D" id="3.10.310.10">
    <property type="entry name" value="Diaminopimelate Epimerase, Chain A, domain 1"/>
    <property type="match status" value="2"/>
</dbReference>
<proteinExistence type="inferred from homology"/>
<feature type="active site" evidence="3">
    <location>
        <position position="45"/>
    </location>
</feature>
<dbReference type="RefSeq" id="WP_213005876.1">
    <property type="nucleotide sequence ID" value="NZ_BOQN01000021.1"/>
</dbReference>
<dbReference type="Proteomes" id="UP000677082">
    <property type="component" value="Unassembled WGS sequence"/>
</dbReference>
<sequence length="305" mass="32076">MTRFFFVDVFADRPLTGNPLALVPDADDLTVPQMQAIAREFNQSETTFLLRPQEEGVDWRLRSFTPAGVEVDGAGHNALGAWLWLADQGLTGDRPTVTMRQRIGAEVLAVEILRAPGQPVRVVMDQGAPSFGKQVTDDNRLTAALGLEPRHLSPDAVAQVVSTGVAHLLVPLATREAVDAATAQSRDLATILAEAGGEGCYLYTTAGDDGAAAYTRFFNPTVGIAEDPATGTAAGPLAVALVRSGRVPAGVPVLIEQGHRLGRPSRIRVDVTDDLVRLSGSGVITAHGELRLAAPAEFSAGTGAE</sequence>
<evidence type="ECO:0000313" key="4">
    <source>
        <dbReference type="EMBL" id="GIM89920.1"/>
    </source>
</evidence>
<dbReference type="GO" id="GO:0005737">
    <property type="term" value="C:cytoplasm"/>
    <property type="evidence" value="ECO:0007669"/>
    <property type="project" value="TreeGrafter"/>
</dbReference>
<comment type="similarity">
    <text evidence="1">Belongs to the PhzF family.</text>
</comment>
<evidence type="ECO:0000256" key="3">
    <source>
        <dbReference type="PIRSR" id="PIRSR016184-1"/>
    </source>
</evidence>
<evidence type="ECO:0000256" key="1">
    <source>
        <dbReference type="ARBA" id="ARBA00008270"/>
    </source>
</evidence>
<reference evidence="4 5" key="1">
    <citation type="submission" date="2021-03" db="EMBL/GenBank/DDBJ databases">
        <title>Whole genome shotgun sequence of Actinoplanes toevensis NBRC 105298.</title>
        <authorList>
            <person name="Komaki H."/>
            <person name="Tamura T."/>
        </authorList>
    </citation>
    <scope>NUCLEOTIDE SEQUENCE [LARGE SCALE GENOMIC DNA]</scope>
    <source>
        <strain evidence="4 5">NBRC 105298</strain>
    </source>
</reference>
<keyword evidence="5" id="KW-1185">Reference proteome</keyword>
<dbReference type="EMBL" id="BOQN01000021">
    <property type="protein sequence ID" value="GIM89920.1"/>
    <property type="molecule type" value="Genomic_DNA"/>
</dbReference>